<sequence length="277" mass="31899">MVQEEEEKLQLLRDILLIDDRQVADAIAQRIDLITETIEKKEKLSEKVDPIIEERLTRFVSEIPVSLGPVITQTLKEEIENSKEQVVEALYPIMGKMIKRYIQHEIEMLSENINKKVNNTFSLISFKRKIRARFTGVRESDLMISEIDAPLVNELFVIQKGSGLLLGNYSNTSRVDKDMVSGMLTAIKSFVEDAFDGGNQDLESIEYELYKIHIQNFHTYYIAAVISGTYSRSFENILENKLLKLSKSLSSSISSLTKEEIDGILKRFFQKWRVPKK</sequence>
<dbReference type="EMBL" id="LRXL01000026">
    <property type="protein sequence ID" value="OAB80415.1"/>
    <property type="molecule type" value="Genomic_DNA"/>
</dbReference>
<proteinExistence type="predicted"/>
<dbReference type="AlphaFoldDB" id="A0A167J839"/>
<dbReference type="Proteomes" id="UP000077013">
    <property type="component" value="Unassembled WGS sequence"/>
</dbReference>
<evidence type="ECO:0000313" key="2">
    <source>
        <dbReference type="Proteomes" id="UP000077013"/>
    </source>
</evidence>
<evidence type="ECO:0000313" key="1">
    <source>
        <dbReference type="EMBL" id="OAB80415.1"/>
    </source>
</evidence>
<reference evidence="1 2" key="1">
    <citation type="submission" date="2016-02" db="EMBL/GenBank/DDBJ databases">
        <title>Ulvibacter sp. LPB0005, isolated from Thais luteostoma.</title>
        <authorList>
            <person name="Shin S.-K."/>
            <person name="Yi H."/>
        </authorList>
    </citation>
    <scope>NUCLEOTIDE SEQUENCE [LARGE SCALE GENOMIC DNA]</scope>
    <source>
        <strain evidence="1 2">LPB0005</strain>
    </source>
</reference>
<keyword evidence="2" id="KW-1185">Reference proteome</keyword>
<dbReference type="OrthoDB" id="5347798at2"/>
<dbReference type="RefSeq" id="WP_068590970.1">
    <property type="nucleotide sequence ID" value="NZ_LRXL01000026.1"/>
</dbReference>
<comment type="caution">
    <text evidence="1">The sequence shown here is derived from an EMBL/GenBank/DDBJ whole genome shotgun (WGS) entry which is preliminary data.</text>
</comment>
<gene>
    <name evidence="1" type="ORF">ULVI_06680</name>
</gene>
<protein>
    <submittedName>
        <fullName evidence="1">Cell envelope biogenesis protein OmpA</fullName>
    </submittedName>
</protein>
<name>A0A167J839_9FLAO</name>
<organism evidence="1 2">
    <name type="scientific">Cochleicola gelatinilyticus</name>
    <dbReference type="NCBI Taxonomy" id="1763537"/>
    <lineage>
        <taxon>Bacteria</taxon>
        <taxon>Pseudomonadati</taxon>
        <taxon>Bacteroidota</taxon>
        <taxon>Flavobacteriia</taxon>
        <taxon>Flavobacteriales</taxon>
        <taxon>Flavobacteriaceae</taxon>
        <taxon>Cochleicola</taxon>
    </lineage>
</organism>
<accession>A0A167J839</accession>
<dbReference type="STRING" id="1763537.ULVI_06680"/>